<keyword evidence="2" id="KW-1185">Reference proteome</keyword>
<protein>
    <submittedName>
        <fullName evidence="1">Uncharacterized protein</fullName>
    </submittedName>
</protein>
<sequence length="106" mass="10949">MTRPAGLHTLVLDIRVATGKLAAGDIAQLGATINPFAFQQVSASGITTPAQASTCKATSQRQLPANWAPNSKYSGQLALDVPEANGVLALIPSGMSAPGGGWEWQY</sequence>
<dbReference type="EMBL" id="FNON01000006">
    <property type="protein sequence ID" value="SDY62617.1"/>
    <property type="molecule type" value="Genomic_DNA"/>
</dbReference>
<dbReference type="Proteomes" id="UP000199515">
    <property type="component" value="Unassembled WGS sequence"/>
</dbReference>
<reference evidence="1 2" key="1">
    <citation type="submission" date="2016-10" db="EMBL/GenBank/DDBJ databases">
        <authorList>
            <person name="de Groot N.N."/>
        </authorList>
    </citation>
    <scope>NUCLEOTIDE SEQUENCE [LARGE SCALE GENOMIC DNA]</scope>
    <source>
        <strain evidence="1 2">CPCC 202699</strain>
    </source>
</reference>
<organism evidence="1 2">
    <name type="scientific">Amycolatopsis xylanica</name>
    <dbReference type="NCBI Taxonomy" id="589385"/>
    <lineage>
        <taxon>Bacteria</taxon>
        <taxon>Bacillati</taxon>
        <taxon>Actinomycetota</taxon>
        <taxon>Actinomycetes</taxon>
        <taxon>Pseudonocardiales</taxon>
        <taxon>Pseudonocardiaceae</taxon>
        <taxon>Amycolatopsis</taxon>
    </lineage>
</organism>
<evidence type="ECO:0000313" key="1">
    <source>
        <dbReference type="EMBL" id="SDY62617.1"/>
    </source>
</evidence>
<proteinExistence type="predicted"/>
<name>A0A1H3LDG6_9PSEU</name>
<gene>
    <name evidence="1" type="ORF">SAMN05421504_106172</name>
</gene>
<dbReference type="AlphaFoldDB" id="A0A1H3LDG6"/>
<evidence type="ECO:0000313" key="2">
    <source>
        <dbReference type="Proteomes" id="UP000199515"/>
    </source>
</evidence>
<accession>A0A1H3LDG6</accession>